<name>A0ABT5XLN8_9FLAO</name>
<proteinExistence type="predicted"/>
<evidence type="ECO:0000313" key="5">
    <source>
        <dbReference type="Proteomes" id="UP001217083"/>
    </source>
</evidence>
<keyword evidence="1" id="KW-0808">Transferase</keyword>
<evidence type="ECO:0000256" key="2">
    <source>
        <dbReference type="ARBA" id="ARBA00023315"/>
    </source>
</evidence>
<protein>
    <submittedName>
        <fullName evidence="4">GNAT family N-acetyltransferase</fullName>
    </submittedName>
</protein>
<feature type="domain" description="N-acetyltransferase" evidence="3">
    <location>
        <begin position="22"/>
        <end position="172"/>
    </location>
</feature>
<dbReference type="PANTHER" id="PTHR43420:SF47">
    <property type="entry name" value="N-ACETYLTRANSFERASE DOMAIN-CONTAINING PROTEIN"/>
    <property type="match status" value="1"/>
</dbReference>
<gene>
    <name evidence="4" type="ORF">PY091_06235</name>
</gene>
<keyword evidence="5" id="KW-1185">Reference proteome</keyword>
<sequence>MSCSIQKCTKADLGTLVNLSKVTFRDAFESANDPNDFASYLHQAFHTDKMLSELLNPNSFFYFILNGEEVVGYFKLNIASAQTDLHDSRGMEIERIYVLSSHQGKSIGSWVLKEIKSLARGLNKDFLWLGVWEKNPNAIRFYQRHGFTKIGEHPYFIGSDEQTDWLMKLVLQ</sequence>
<dbReference type="Proteomes" id="UP001217083">
    <property type="component" value="Unassembled WGS sequence"/>
</dbReference>
<reference evidence="4 5" key="1">
    <citation type="submission" date="2023-03" db="EMBL/GenBank/DDBJ databases">
        <title>Muricauda XX sp. nov. and Muricauda XXX sp. nov., two novel species isolated from Okinawa Trough.</title>
        <authorList>
            <person name="Cao W."/>
            <person name="Deng X."/>
        </authorList>
    </citation>
    <scope>NUCLEOTIDE SEQUENCE [LARGE SCALE GENOMIC DNA]</scope>
    <source>
        <strain evidence="4 5">81s02</strain>
    </source>
</reference>
<accession>A0ABT5XLN8</accession>
<dbReference type="PANTHER" id="PTHR43420">
    <property type="entry name" value="ACETYLTRANSFERASE"/>
    <property type="match status" value="1"/>
</dbReference>
<dbReference type="Pfam" id="PF00583">
    <property type="entry name" value="Acetyltransf_1"/>
    <property type="match status" value="1"/>
</dbReference>
<organism evidence="4 5">
    <name type="scientific">Flagellimonas okinawensis</name>
    <dbReference type="NCBI Taxonomy" id="3031324"/>
    <lineage>
        <taxon>Bacteria</taxon>
        <taxon>Pseudomonadati</taxon>
        <taxon>Bacteroidota</taxon>
        <taxon>Flavobacteriia</taxon>
        <taxon>Flavobacteriales</taxon>
        <taxon>Flavobacteriaceae</taxon>
        <taxon>Flagellimonas</taxon>
    </lineage>
</organism>
<keyword evidence="2" id="KW-0012">Acyltransferase</keyword>
<dbReference type="Gene3D" id="3.40.630.30">
    <property type="match status" value="1"/>
</dbReference>
<dbReference type="RefSeq" id="WP_275648846.1">
    <property type="nucleotide sequence ID" value="NZ_JARFVA010000002.1"/>
</dbReference>
<dbReference type="InterPro" id="IPR050680">
    <property type="entry name" value="YpeA/RimI_acetyltransf"/>
</dbReference>
<evidence type="ECO:0000256" key="1">
    <source>
        <dbReference type="ARBA" id="ARBA00022679"/>
    </source>
</evidence>
<evidence type="ECO:0000259" key="3">
    <source>
        <dbReference type="PROSITE" id="PS51186"/>
    </source>
</evidence>
<dbReference type="PROSITE" id="PS51186">
    <property type="entry name" value="GNAT"/>
    <property type="match status" value="1"/>
</dbReference>
<comment type="caution">
    <text evidence="4">The sequence shown here is derived from an EMBL/GenBank/DDBJ whole genome shotgun (WGS) entry which is preliminary data.</text>
</comment>
<dbReference type="InterPro" id="IPR000182">
    <property type="entry name" value="GNAT_dom"/>
</dbReference>
<dbReference type="CDD" id="cd04301">
    <property type="entry name" value="NAT_SF"/>
    <property type="match status" value="1"/>
</dbReference>
<dbReference type="SUPFAM" id="SSF55729">
    <property type="entry name" value="Acyl-CoA N-acyltransferases (Nat)"/>
    <property type="match status" value="1"/>
</dbReference>
<dbReference type="InterPro" id="IPR016181">
    <property type="entry name" value="Acyl_CoA_acyltransferase"/>
</dbReference>
<evidence type="ECO:0000313" key="4">
    <source>
        <dbReference type="EMBL" id="MDF0706807.1"/>
    </source>
</evidence>
<dbReference type="EMBL" id="JARFVA010000002">
    <property type="protein sequence ID" value="MDF0706807.1"/>
    <property type="molecule type" value="Genomic_DNA"/>
</dbReference>